<comment type="caution">
    <text evidence="3">The sequence shown here is derived from an EMBL/GenBank/DDBJ whole genome shotgun (WGS) entry which is preliminary data.</text>
</comment>
<gene>
    <name evidence="3" type="ORF">HNR21_003515</name>
</gene>
<dbReference type="InterPro" id="IPR036366">
    <property type="entry name" value="PGBDSf"/>
</dbReference>
<keyword evidence="3" id="KW-0378">Hydrolase</keyword>
<dbReference type="SUPFAM" id="SSF47090">
    <property type="entry name" value="PGBD-like"/>
    <property type="match status" value="1"/>
</dbReference>
<dbReference type="AlphaFoldDB" id="A0A7W3R8S8"/>
<name>A0A7W3R8S8_9ACTN</name>
<feature type="chain" id="PRO_5031134165" evidence="1">
    <location>
        <begin position="30"/>
        <end position="349"/>
    </location>
</feature>
<dbReference type="EMBL" id="JACJII010000001">
    <property type="protein sequence ID" value="MBA9004633.1"/>
    <property type="molecule type" value="Genomic_DNA"/>
</dbReference>
<protein>
    <submittedName>
        <fullName evidence="3">Peptidoglycan hydrolase-like protein with peptidoglycan-binding domain</fullName>
    </submittedName>
</protein>
<organism evidence="3 4">
    <name type="scientific">Thermomonospora cellulosilytica</name>
    <dbReference type="NCBI Taxonomy" id="1411118"/>
    <lineage>
        <taxon>Bacteria</taxon>
        <taxon>Bacillati</taxon>
        <taxon>Actinomycetota</taxon>
        <taxon>Actinomycetes</taxon>
        <taxon>Streptosporangiales</taxon>
        <taxon>Thermomonosporaceae</taxon>
        <taxon>Thermomonospora</taxon>
    </lineage>
</organism>
<sequence length="349" mass="37190">MRPRFGRRPAVVAMAVAATLGVAAPPVQAREAREVREADFAAAAQETVAEVLPGHPLRERATRSLASPLAEGEKVRLDTATFAGGGRVLLVARGVGAVREVARRHLPPGSQVVAETTVRRPGAGSRRALITSTADRWGPGLTVLSWSERRGVNYQIAVRGTVTRDDLLRLARALPKDGADVPEKVRSLVARAAPPGDSGVDAVDKNAEFGTFGLTNKVLDGAGAAHDDFGNEATLCNGCTYWSGNWAGLFQHLLYADGRLAYSSIDCMFGAQTASATVAWQRAEGLTADGVAGPDTLGRMDNYLTYLWTDQTVDYVGRVQIITMVRVQDIYYYGPKITYGYGGGTLPGC</sequence>
<evidence type="ECO:0000313" key="3">
    <source>
        <dbReference type="EMBL" id="MBA9004633.1"/>
    </source>
</evidence>
<dbReference type="RefSeq" id="WP_182706033.1">
    <property type="nucleotide sequence ID" value="NZ_JACJII010000001.1"/>
</dbReference>
<dbReference type="InterPro" id="IPR036365">
    <property type="entry name" value="PGBD-like_sf"/>
</dbReference>
<proteinExistence type="predicted"/>
<dbReference type="Pfam" id="PF01471">
    <property type="entry name" value="PG_binding_1"/>
    <property type="match status" value="1"/>
</dbReference>
<dbReference type="Gene3D" id="1.10.101.10">
    <property type="entry name" value="PGBD-like superfamily/PGBD"/>
    <property type="match status" value="1"/>
</dbReference>
<evidence type="ECO:0000313" key="4">
    <source>
        <dbReference type="Proteomes" id="UP000539313"/>
    </source>
</evidence>
<keyword evidence="1" id="KW-0732">Signal</keyword>
<feature type="domain" description="Peptidoglycan binding-like" evidence="2">
    <location>
        <begin position="251"/>
        <end position="300"/>
    </location>
</feature>
<dbReference type="Proteomes" id="UP000539313">
    <property type="component" value="Unassembled WGS sequence"/>
</dbReference>
<reference evidence="3 4" key="1">
    <citation type="submission" date="2020-08" db="EMBL/GenBank/DDBJ databases">
        <title>Sequencing the genomes of 1000 actinobacteria strains.</title>
        <authorList>
            <person name="Klenk H.-P."/>
        </authorList>
    </citation>
    <scope>NUCLEOTIDE SEQUENCE [LARGE SCALE GENOMIC DNA]</scope>
    <source>
        <strain evidence="3 4">DSM 45823</strain>
    </source>
</reference>
<dbReference type="InterPro" id="IPR002477">
    <property type="entry name" value="Peptidoglycan-bd-like"/>
</dbReference>
<keyword evidence="4" id="KW-1185">Reference proteome</keyword>
<dbReference type="GO" id="GO:0016787">
    <property type="term" value="F:hydrolase activity"/>
    <property type="evidence" value="ECO:0007669"/>
    <property type="project" value="UniProtKB-KW"/>
</dbReference>
<accession>A0A7W3R8S8</accession>
<feature type="signal peptide" evidence="1">
    <location>
        <begin position="1"/>
        <end position="29"/>
    </location>
</feature>
<evidence type="ECO:0000259" key="2">
    <source>
        <dbReference type="Pfam" id="PF01471"/>
    </source>
</evidence>
<evidence type="ECO:0000256" key="1">
    <source>
        <dbReference type="SAM" id="SignalP"/>
    </source>
</evidence>